<dbReference type="Gene3D" id="3.90.550.10">
    <property type="entry name" value="Spore Coat Polysaccharide Biosynthesis Protein SpsA, Chain A"/>
    <property type="match status" value="1"/>
</dbReference>
<dbReference type="SUPFAM" id="SSF53448">
    <property type="entry name" value="Nucleotide-diphospho-sugar transferases"/>
    <property type="match status" value="1"/>
</dbReference>
<evidence type="ECO:0000256" key="4">
    <source>
        <dbReference type="ARBA" id="ARBA00022679"/>
    </source>
</evidence>
<evidence type="ECO:0000313" key="6">
    <source>
        <dbReference type="EMBL" id="GAA2085260.1"/>
    </source>
</evidence>
<dbReference type="InterPro" id="IPR027791">
    <property type="entry name" value="Galactosyl_T_C"/>
</dbReference>
<accession>A0ABP5HU79</accession>
<comment type="caution">
    <text evidence="6">The sequence shown here is derived from an EMBL/GenBank/DDBJ whole genome shotgun (WGS) entry which is preliminary data.</text>
</comment>
<keyword evidence="7" id="KW-1185">Reference proteome</keyword>
<reference evidence="7" key="1">
    <citation type="journal article" date="2019" name="Int. J. Syst. Evol. Microbiol.">
        <title>The Global Catalogue of Microorganisms (GCM) 10K type strain sequencing project: providing services to taxonomists for standard genome sequencing and annotation.</title>
        <authorList>
            <consortium name="The Broad Institute Genomics Platform"/>
            <consortium name="The Broad Institute Genome Sequencing Center for Infectious Disease"/>
            <person name="Wu L."/>
            <person name="Ma J."/>
        </authorList>
    </citation>
    <scope>NUCLEOTIDE SEQUENCE [LARGE SCALE GENOMIC DNA]</scope>
    <source>
        <strain evidence="7">JCM 15749</strain>
    </source>
</reference>
<dbReference type="PANTHER" id="PTHR43179">
    <property type="entry name" value="RHAMNOSYLTRANSFERASE WBBL"/>
    <property type="match status" value="1"/>
</dbReference>
<feature type="domain" description="Galactosyltransferase C-terminal" evidence="5">
    <location>
        <begin position="167"/>
        <end position="209"/>
    </location>
</feature>
<proteinExistence type="inferred from homology"/>
<evidence type="ECO:0000256" key="3">
    <source>
        <dbReference type="ARBA" id="ARBA00022676"/>
    </source>
</evidence>
<dbReference type="PANTHER" id="PTHR43179:SF12">
    <property type="entry name" value="GALACTOFURANOSYLTRANSFERASE GLFT2"/>
    <property type="match status" value="1"/>
</dbReference>
<keyword evidence="4" id="KW-0808">Transferase</keyword>
<dbReference type="EMBL" id="BAAAPY010000015">
    <property type="protein sequence ID" value="GAA2085260.1"/>
    <property type="molecule type" value="Genomic_DNA"/>
</dbReference>
<gene>
    <name evidence="6" type="ORF">GCM10009821_28490</name>
</gene>
<comment type="pathway">
    <text evidence="1">Cell wall biogenesis; cell wall polysaccharide biosynthesis.</text>
</comment>
<dbReference type="Pfam" id="PF02709">
    <property type="entry name" value="Glyco_transf_7C"/>
    <property type="match status" value="1"/>
</dbReference>
<evidence type="ECO:0000256" key="2">
    <source>
        <dbReference type="ARBA" id="ARBA00006739"/>
    </source>
</evidence>
<evidence type="ECO:0000313" key="7">
    <source>
        <dbReference type="Proteomes" id="UP001501480"/>
    </source>
</evidence>
<dbReference type="Proteomes" id="UP001501480">
    <property type="component" value="Unassembled WGS sequence"/>
</dbReference>
<dbReference type="InterPro" id="IPR029044">
    <property type="entry name" value="Nucleotide-diphossugar_trans"/>
</dbReference>
<sequence length="277" mass="29833">MTVVRGRHEHLDRQRRGLECSTTPPADHVVVAMDDPELVERWRPSTVVADHLVALAAPAAGLPLAAARNLGARIAIDRGARQLIFLDVDCVPTAGALEAYAWAAATAEGSSAVLCGPVAYLPPAPPGGYDLETEARTARPHPARPAPDPGDVVIDHEGHHLFWSLSFSVGVAAWEATGGFDERYVGYGAEDTDFGQRAARAGLPLAWVGGATALHQYHPAQDPPVQHLDDILRNGRLFAETWGWWPMKGWLEAFEARGLVRRDGRGGWESTAERGSP</sequence>
<evidence type="ECO:0000256" key="1">
    <source>
        <dbReference type="ARBA" id="ARBA00004776"/>
    </source>
</evidence>
<keyword evidence="3" id="KW-0328">Glycosyltransferase</keyword>
<protein>
    <submittedName>
        <fullName evidence="6">Glycosyltransferase</fullName>
    </submittedName>
</protein>
<name>A0ABP5HU79_9ACTN</name>
<evidence type="ECO:0000259" key="5">
    <source>
        <dbReference type="Pfam" id="PF02709"/>
    </source>
</evidence>
<organism evidence="6 7">
    <name type="scientific">Aeromicrobium halocynthiae</name>
    <dbReference type="NCBI Taxonomy" id="560557"/>
    <lineage>
        <taxon>Bacteria</taxon>
        <taxon>Bacillati</taxon>
        <taxon>Actinomycetota</taxon>
        <taxon>Actinomycetes</taxon>
        <taxon>Propionibacteriales</taxon>
        <taxon>Nocardioidaceae</taxon>
        <taxon>Aeromicrobium</taxon>
    </lineage>
</organism>
<comment type="similarity">
    <text evidence="2">Belongs to the glycosyltransferase 2 family.</text>
</comment>